<protein>
    <submittedName>
        <fullName evidence="1">Uncharacterized protein</fullName>
    </submittedName>
</protein>
<keyword evidence="2" id="KW-1185">Reference proteome</keyword>
<proteinExistence type="predicted"/>
<dbReference type="Proteomes" id="UP000078286">
    <property type="component" value="Unassembled WGS sequence"/>
</dbReference>
<organism evidence="1 2">
    <name type="scientific">Buttiauxella noackiae ATCC 51607</name>
    <dbReference type="NCBI Taxonomy" id="1354255"/>
    <lineage>
        <taxon>Bacteria</taxon>
        <taxon>Pseudomonadati</taxon>
        <taxon>Pseudomonadota</taxon>
        <taxon>Gammaproteobacteria</taxon>
        <taxon>Enterobacterales</taxon>
        <taxon>Enterobacteriaceae</taxon>
        <taxon>Buttiauxella</taxon>
    </lineage>
</organism>
<accession>A0A1B7HK85</accession>
<dbReference type="PATRIC" id="fig|1354255.3.peg.2998"/>
<evidence type="ECO:0000313" key="2">
    <source>
        <dbReference type="Proteomes" id="UP000078286"/>
    </source>
</evidence>
<dbReference type="AlphaFoldDB" id="A0A1B7HK85"/>
<evidence type="ECO:0000313" key="1">
    <source>
        <dbReference type="EMBL" id="OAT16035.1"/>
    </source>
</evidence>
<comment type="caution">
    <text evidence="1">The sequence shown here is derived from an EMBL/GenBank/DDBJ whole genome shotgun (WGS) entry which is preliminary data.</text>
</comment>
<name>A0A1B7HK85_9ENTR</name>
<gene>
    <name evidence="1" type="ORF">M979_2909</name>
</gene>
<dbReference type="EMBL" id="LXEO01000047">
    <property type="protein sequence ID" value="OAT16035.1"/>
    <property type="molecule type" value="Genomic_DNA"/>
</dbReference>
<sequence>MNSPEIFIYVAFSTNQFVTGLLNIDNNHGIAWRKWMNMKEMREIKNNP</sequence>
<reference evidence="1 2" key="1">
    <citation type="submission" date="2016-04" db="EMBL/GenBank/DDBJ databases">
        <title>ATOL: Assembling a taxonomically balanced genome-scale reconstruction of the evolutionary history of the Enterobacteriaceae.</title>
        <authorList>
            <person name="Plunkett G.III."/>
            <person name="Neeno-Eckwall E.C."/>
            <person name="Glasner J.D."/>
            <person name="Perna N.T."/>
        </authorList>
    </citation>
    <scope>NUCLEOTIDE SEQUENCE [LARGE SCALE GENOMIC DNA]</scope>
    <source>
        <strain evidence="1 2">ATCC 51607</strain>
    </source>
</reference>